<keyword evidence="6" id="KW-1185">Reference proteome</keyword>
<dbReference type="SUPFAM" id="SSF103647">
    <property type="entry name" value="TSP type-3 repeat"/>
    <property type="match status" value="2"/>
</dbReference>
<feature type="non-terminal residue" evidence="5">
    <location>
        <position position="409"/>
    </location>
</feature>
<dbReference type="InterPro" id="IPR028974">
    <property type="entry name" value="TSP_type-3_rpt"/>
</dbReference>
<comment type="caution">
    <text evidence="5">The sequence shown here is derived from an EMBL/GenBank/DDBJ whole genome shotgun (WGS) entry which is preliminary data.</text>
</comment>
<gene>
    <name evidence="5" type="ORF">ACFFT3_14840</name>
</gene>
<feature type="domain" description="Peptidase S8/S53" evidence="4">
    <location>
        <begin position="3"/>
        <end position="122"/>
    </location>
</feature>
<evidence type="ECO:0000256" key="3">
    <source>
        <dbReference type="PROSITE-ProRule" id="PRU01240"/>
    </source>
</evidence>
<dbReference type="Proteomes" id="UP001589665">
    <property type="component" value="Unassembled WGS sequence"/>
</dbReference>
<evidence type="ECO:0000313" key="6">
    <source>
        <dbReference type="Proteomes" id="UP001589665"/>
    </source>
</evidence>
<dbReference type="RefSeq" id="WP_386658584.1">
    <property type="nucleotide sequence ID" value="NZ_JBHMDX010000011.1"/>
</dbReference>
<dbReference type="SUPFAM" id="SSF49785">
    <property type="entry name" value="Galactose-binding domain-like"/>
    <property type="match status" value="1"/>
</dbReference>
<dbReference type="PROSITE" id="PS51234">
    <property type="entry name" value="TSP3"/>
    <property type="match status" value="3"/>
</dbReference>
<dbReference type="Pfam" id="PF00082">
    <property type="entry name" value="Peptidase_S8"/>
    <property type="match status" value="1"/>
</dbReference>
<dbReference type="SUPFAM" id="SSF52743">
    <property type="entry name" value="Subtilisin-like"/>
    <property type="match status" value="1"/>
</dbReference>
<sequence>MQKNILTVGAVDDVLNYRGPSSVKQSEFSNWGPTDDWRIKPDITANGVGILSSNNESSTDYIVKSGSSMAVAVVTGTITLLQEHYYNYNNAYMKSATAKALIINSADEVGVHEGPDFQSGWGLLNGERAALVISNNNVTTLIKEEALSNGNAYSFGIEVDGASPLALTIAWGDPAGYEISGKDNQTAVLVNDLDVRITGNGNTYFPWVMTPNSTSNNFTDAASIGDNFRDNVEKIDIPNIEAGKYTISVTHKNTLVNDVQNFSLVVNGIKDNVPKVDTDNDGIYDAIDNCPLVENPDQLDSDADGQGDVCDTDDDNDDVLDENDNCRLVANTNQLDTDGDGEGDVCDTDDDNDGILDENDNCPLIANFDQLDFDADGQGDVCDTDDDNDDVLDENDNCRLVANTNQLDT</sequence>
<dbReference type="InterPro" id="IPR008979">
    <property type="entry name" value="Galactose-bd-like_sf"/>
</dbReference>
<evidence type="ECO:0000313" key="5">
    <source>
        <dbReference type="EMBL" id="MFB9273170.1"/>
    </source>
</evidence>
<comment type="caution">
    <text evidence="3">Lacks conserved residue(s) required for the propagation of feature annotation.</text>
</comment>
<name>A0ABV5K4C6_9FLAO</name>
<comment type="similarity">
    <text evidence="3">Belongs to the peptidase S8 family.</text>
</comment>
<keyword evidence="1" id="KW-0732">Signal</keyword>
<protein>
    <submittedName>
        <fullName evidence="5">Thrombospondin type 3 repeat-containing protein</fullName>
    </submittedName>
</protein>
<keyword evidence="2" id="KW-0106">Calcium</keyword>
<accession>A0ABV5K4C6</accession>
<dbReference type="PANTHER" id="PTHR10199:SF100">
    <property type="entry name" value="THROMBOSPONDIN, ISOFORM A"/>
    <property type="match status" value="1"/>
</dbReference>
<organism evidence="5 6">
    <name type="scientific">Lutibacter litoralis</name>
    <dbReference type="NCBI Taxonomy" id="321268"/>
    <lineage>
        <taxon>Bacteria</taxon>
        <taxon>Pseudomonadati</taxon>
        <taxon>Bacteroidota</taxon>
        <taxon>Flavobacteriia</taxon>
        <taxon>Flavobacteriales</taxon>
        <taxon>Flavobacteriaceae</taxon>
        <taxon>Lutibacter</taxon>
    </lineage>
</organism>
<proteinExistence type="inferred from homology"/>
<dbReference type="PROSITE" id="PS51892">
    <property type="entry name" value="SUBTILASE"/>
    <property type="match status" value="1"/>
</dbReference>
<evidence type="ECO:0000259" key="4">
    <source>
        <dbReference type="Pfam" id="PF00082"/>
    </source>
</evidence>
<dbReference type="InterPro" id="IPR000209">
    <property type="entry name" value="Peptidase_S8/S53_dom"/>
</dbReference>
<dbReference type="Pfam" id="PF02412">
    <property type="entry name" value="TSP_3"/>
    <property type="match status" value="4"/>
</dbReference>
<dbReference type="InterPro" id="IPR003367">
    <property type="entry name" value="Thrombospondin_3-like_rpt"/>
</dbReference>
<dbReference type="EMBL" id="JBHMDX010000011">
    <property type="protein sequence ID" value="MFB9273170.1"/>
    <property type="molecule type" value="Genomic_DNA"/>
</dbReference>
<dbReference type="Gene3D" id="3.40.50.200">
    <property type="entry name" value="Peptidase S8/S53 domain"/>
    <property type="match status" value="1"/>
</dbReference>
<reference evidence="5 6" key="1">
    <citation type="submission" date="2024-09" db="EMBL/GenBank/DDBJ databases">
        <authorList>
            <person name="Sun Q."/>
            <person name="Mori K."/>
        </authorList>
    </citation>
    <scope>NUCLEOTIDE SEQUENCE [LARGE SCALE GENOMIC DNA]</scope>
    <source>
        <strain evidence="5 6">JCM 13034</strain>
    </source>
</reference>
<evidence type="ECO:0000256" key="2">
    <source>
        <dbReference type="ARBA" id="ARBA00022837"/>
    </source>
</evidence>
<dbReference type="Gene3D" id="4.10.1080.10">
    <property type="entry name" value="TSP type-3 repeat"/>
    <property type="match status" value="1"/>
</dbReference>
<dbReference type="InterPro" id="IPR036852">
    <property type="entry name" value="Peptidase_S8/S53_dom_sf"/>
</dbReference>
<dbReference type="Gene3D" id="2.60.120.380">
    <property type="match status" value="1"/>
</dbReference>
<evidence type="ECO:0000256" key="1">
    <source>
        <dbReference type="ARBA" id="ARBA00022729"/>
    </source>
</evidence>
<dbReference type="InterPro" id="IPR017897">
    <property type="entry name" value="Thrombospondin_3_rpt"/>
</dbReference>
<dbReference type="PANTHER" id="PTHR10199">
    <property type="entry name" value="THROMBOSPONDIN"/>
    <property type="match status" value="1"/>
</dbReference>